<dbReference type="STRING" id="471704.A0A151JB72"/>
<dbReference type="InterPro" id="IPR004211">
    <property type="entry name" value="Endonuclease_7"/>
</dbReference>
<evidence type="ECO:0008006" key="4">
    <source>
        <dbReference type="Google" id="ProtNLM"/>
    </source>
</evidence>
<sequence>MSSDNISYESTNSDNSSNESTNNDLYCYERLLPSSTLVTSCIKEKRCWNLATHHLRREIGNHCSREILWMKSAVVLVDDRTRRYENAAVKAVQLNTRKEYVAWEQRCDELIEFIEEQSRTKHWIKDLSRLVRSQLTGNKNKIFFCDRCLHYFGSSVQLEIHSEDCQNLNDCAIRLPSGDDRWLEFDNHNNMERVPFVVYADLDIGYYVRCSYDNSLSSYHFQRDENCISWLEEELKNLAHRVKDIVSANVPMEALSKQQWEAYRTATRCHICEKPFASNDTQVRDHCHLIGRYRGPAHTNCNLNYKNSYTIPVVFHNLSGYDAHFIIKEIATAYDGNVDLLPITKEKYI</sequence>
<dbReference type="Pfam" id="PF02945">
    <property type="entry name" value="Endonuclease_7"/>
    <property type="match status" value="1"/>
</dbReference>
<dbReference type="SUPFAM" id="SSF54060">
    <property type="entry name" value="His-Me finger endonucleases"/>
    <property type="match status" value="1"/>
</dbReference>
<evidence type="ECO:0000313" key="2">
    <source>
        <dbReference type="EMBL" id="KYN22392.1"/>
    </source>
</evidence>
<accession>A0A151JB72</accession>
<dbReference type="PANTHER" id="PTHR31511">
    <property type="entry name" value="PROTEIN CBG23764"/>
    <property type="match status" value="1"/>
</dbReference>
<evidence type="ECO:0000256" key="1">
    <source>
        <dbReference type="SAM" id="MobiDB-lite"/>
    </source>
</evidence>
<dbReference type="AlphaFoldDB" id="A0A151JB72"/>
<dbReference type="EMBL" id="KQ979162">
    <property type="protein sequence ID" value="KYN22392.1"/>
    <property type="molecule type" value="Genomic_DNA"/>
</dbReference>
<feature type="compositionally biased region" description="Low complexity" evidence="1">
    <location>
        <begin position="9"/>
        <end position="20"/>
    </location>
</feature>
<dbReference type="PANTHER" id="PTHR31511:SF12">
    <property type="entry name" value="RHO TERMINATION FACTOR N-TERMINAL DOMAIN-CONTAINING PROTEIN"/>
    <property type="match status" value="1"/>
</dbReference>
<evidence type="ECO:0000313" key="3">
    <source>
        <dbReference type="Proteomes" id="UP000078492"/>
    </source>
</evidence>
<keyword evidence="3" id="KW-1185">Reference proteome</keyword>
<dbReference type="Gene3D" id="3.40.1800.10">
    <property type="entry name" value="His-Me finger endonucleases"/>
    <property type="match status" value="1"/>
</dbReference>
<reference evidence="2 3" key="1">
    <citation type="submission" date="2015-09" db="EMBL/GenBank/DDBJ databases">
        <title>Trachymyrmex cornetzi WGS genome.</title>
        <authorList>
            <person name="Nygaard S."/>
            <person name="Hu H."/>
            <person name="Boomsma J."/>
            <person name="Zhang G."/>
        </authorList>
    </citation>
    <scope>NUCLEOTIDE SEQUENCE [LARGE SCALE GENOMIC DNA]</scope>
    <source>
        <strain evidence="2">Tcor2-1</strain>
        <tissue evidence="2">Whole body</tissue>
    </source>
</reference>
<organism evidence="2 3">
    <name type="scientific">Trachymyrmex cornetzi</name>
    <dbReference type="NCBI Taxonomy" id="471704"/>
    <lineage>
        <taxon>Eukaryota</taxon>
        <taxon>Metazoa</taxon>
        <taxon>Ecdysozoa</taxon>
        <taxon>Arthropoda</taxon>
        <taxon>Hexapoda</taxon>
        <taxon>Insecta</taxon>
        <taxon>Pterygota</taxon>
        <taxon>Neoptera</taxon>
        <taxon>Endopterygota</taxon>
        <taxon>Hymenoptera</taxon>
        <taxon>Apocrita</taxon>
        <taxon>Aculeata</taxon>
        <taxon>Formicoidea</taxon>
        <taxon>Formicidae</taxon>
        <taxon>Myrmicinae</taxon>
        <taxon>Trachymyrmex</taxon>
    </lineage>
</organism>
<feature type="region of interest" description="Disordered" evidence="1">
    <location>
        <begin position="1"/>
        <end position="20"/>
    </location>
</feature>
<dbReference type="InterPro" id="IPR044925">
    <property type="entry name" value="His-Me_finger_sf"/>
</dbReference>
<protein>
    <recommendedName>
        <fullName evidence="4">DNA-directed DNA polymerase</fullName>
    </recommendedName>
</protein>
<proteinExistence type="predicted"/>
<dbReference type="Proteomes" id="UP000078492">
    <property type="component" value="Unassembled WGS sequence"/>
</dbReference>
<name>A0A151JB72_9HYME</name>
<gene>
    <name evidence="2" type="ORF">ALC57_05204</name>
</gene>
<dbReference type="InterPro" id="IPR038563">
    <property type="entry name" value="Endonuclease_7_sf"/>
</dbReference>